<dbReference type="GeneID" id="120271458"/>
<feature type="region of interest" description="Disordered" evidence="1">
    <location>
        <begin position="203"/>
        <end position="251"/>
    </location>
</feature>
<keyword evidence="3" id="KW-1185">Reference proteome</keyword>
<dbReference type="Proteomes" id="UP001515500">
    <property type="component" value="Chromosome 11"/>
</dbReference>
<evidence type="ECO:0000313" key="4">
    <source>
        <dbReference type="RefSeq" id="XP_039134072.1"/>
    </source>
</evidence>
<keyword evidence="2" id="KW-0472">Membrane</keyword>
<proteinExistence type="predicted"/>
<feature type="compositionally biased region" description="Pro residues" evidence="1">
    <location>
        <begin position="1"/>
        <end position="14"/>
    </location>
</feature>
<dbReference type="PANTHER" id="PTHR36804">
    <property type="entry name" value="OSJNBA0013K16.11 PROTEIN"/>
    <property type="match status" value="1"/>
</dbReference>
<evidence type="ECO:0000256" key="1">
    <source>
        <dbReference type="SAM" id="MobiDB-lite"/>
    </source>
</evidence>
<evidence type="ECO:0000313" key="3">
    <source>
        <dbReference type="Proteomes" id="UP001515500"/>
    </source>
</evidence>
<reference evidence="4" key="1">
    <citation type="submission" date="2025-08" db="UniProtKB">
        <authorList>
            <consortium name="RefSeq"/>
        </authorList>
    </citation>
    <scope>IDENTIFICATION</scope>
</reference>
<organism evidence="3 4">
    <name type="scientific">Dioscorea cayennensis subsp. rotundata</name>
    <name type="common">White Guinea yam</name>
    <name type="synonym">Dioscorea rotundata</name>
    <dbReference type="NCBI Taxonomy" id="55577"/>
    <lineage>
        <taxon>Eukaryota</taxon>
        <taxon>Viridiplantae</taxon>
        <taxon>Streptophyta</taxon>
        <taxon>Embryophyta</taxon>
        <taxon>Tracheophyta</taxon>
        <taxon>Spermatophyta</taxon>
        <taxon>Magnoliopsida</taxon>
        <taxon>Liliopsida</taxon>
        <taxon>Dioscoreales</taxon>
        <taxon>Dioscoreaceae</taxon>
        <taxon>Dioscorea</taxon>
    </lineage>
</organism>
<feature type="compositionally biased region" description="Basic and acidic residues" evidence="1">
    <location>
        <begin position="204"/>
        <end position="251"/>
    </location>
</feature>
<protein>
    <submittedName>
        <fullName evidence="4">Uncharacterized protein LOC120271458</fullName>
    </submittedName>
</protein>
<keyword evidence="2" id="KW-1133">Transmembrane helix</keyword>
<feature type="region of interest" description="Disordered" evidence="1">
    <location>
        <begin position="1"/>
        <end position="20"/>
    </location>
</feature>
<gene>
    <name evidence="4" type="primary">LOC120271458</name>
</gene>
<accession>A0AB40C346</accession>
<evidence type="ECO:0000256" key="2">
    <source>
        <dbReference type="SAM" id="Phobius"/>
    </source>
</evidence>
<feature type="transmembrane region" description="Helical" evidence="2">
    <location>
        <begin position="97"/>
        <end position="119"/>
    </location>
</feature>
<keyword evidence="2" id="KW-0812">Transmembrane</keyword>
<sequence length="251" mass="28264">MLVALPSPPPPPLPLLSSSSSLRSRSSSHLHDLNLLIRNRKALVRRRGCRAELAHDAPFVAAIGACVLTSLVSPIPSRSSEDPDDGGGAMDATDTRFAVMGIVSFIPYFNWLAWVFAWLDSGRQRYLIYSIVYLAPYLRTNLSLSPEESWLPIASIVFCILHVQLEASIRNGDIKGFQFFHEIQNLLSPRSMKKENLFKSSQKFTKEKKEEKEELPFADAPRNKFHERGRPFNDAQHKDGDPSADEDKRSD</sequence>
<dbReference type="RefSeq" id="XP_039134072.1">
    <property type="nucleotide sequence ID" value="XM_039278138.1"/>
</dbReference>
<dbReference type="PANTHER" id="PTHR36804:SF1">
    <property type="entry name" value="OS04G0585600 PROTEIN"/>
    <property type="match status" value="1"/>
</dbReference>
<name>A0AB40C346_DIOCR</name>
<dbReference type="AlphaFoldDB" id="A0AB40C346"/>